<protein>
    <recommendedName>
        <fullName evidence="1">Kazal-like domain-containing protein</fullName>
    </recommendedName>
</protein>
<dbReference type="PROSITE" id="PS51465">
    <property type="entry name" value="KAZAL_2"/>
    <property type="match status" value="1"/>
</dbReference>
<accession>A0A2G8JI66</accession>
<dbReference type="Pfam" id="PF00050">
    <property type="entry name" value="Kazal_1"/>
    <property type="match status" value="1"/>
</dbReference>
<dbReference type="EMBL" id="MRZV01001902">
    <property type="protein sequence ID" value="PIK35442.1"/>
    <property type="molecule type" value="Genomic_DNA"/>
</dbReference>
<dbReference type="Gene3D" id="3.30.60.30">
    <property type="match status" value="1"/>
</dbReference>
<dbReference type="InterPro" id="IPR002350">
    <property type="entry name" value="Kazal_dom"/>
</dbReference>
<sequence>MPAGRQYEPVCGSNGQTYSNPCLFKYAQHCDDQTLTRLSMGPCGRVRFTRERLRMVLPRGRKPVVRMDVTATIAADSSDSEGENLWQLEVFGSRSSDGNTTDRYEYRSQVLDADQASRPAIAGRSFAIRNVRIQFPLWEAACNGYQHLCARFSPTTGDNTPDNFSILTCHEVECQ</sequence>
<gene>
    <name evidence="2" type="ORF">BSL78_27737</name>
</gene>
<comment type="caution">
    <text evidence="2">The sequence shown here is derived from an EMBL/GenBank/DDBJ whole genome shotgun (WGS) entry which is preliminary data.</text>
</comment>
<evidence type="ECO:0000313" key="2">
    <source>
        <dbReference type="EMBL" id="PIK35442.1"/>
    </source>
</evidence>
<evidence type="ECO:0000259" key="1">
    <source>
        <dbReference type="PROSITE" id="PS51465"/>
    </source>
</evidence>
<dbReference type="SUPFAM" id="SSF100895">
    <property type="entry name" value="Kazal-type serine protease inhibitors"/>
    <property type="match status" value="1"/>
</dbReference>
<dbReference type="InterPro" id="IPR036058">
    <property type="entry name" value="Kazal_dom_sf"/>
</dbReference>
<dbReference type="SMART" id="SM00280">
    <property type="entry name" value="KAZAL"/>
    <property type="match status" value="1"/>
</dbReference>
<dbReference type="OrthoDB" id="328123at2759"/>
<name>A0A2G8JI66_STIJA</name>
<dbReference type="Proteomes" id="UP000230750">
    <property type="component" value="Unassembled WGS sequence"/>
</dbReference>
<dbReference type="AlphaFoldDB" id="A0A2G8JI66"/>
<keyword evidence="3" id="KW-1185">Reference proteome</keyword>
<organism evidence="2 3">
    <name type="scientific">Stichopus japonicus</name>
    <name type="common">Sea cucumber</name>
    <dbReference type="NCBI Taxonomy" id="307972"/>
    <lineage>
        <taxon>Eukaryota</taxon>
        <taxon>Metazoa</taxon>
        <taxon>Echinodermata</taxon>
        <taxon>Eleutherozoa</taxon>
        <taxon>Echinozoa</taxon>
        <taxon>Holothuroidea</taxon>
        <taxon>Aspidochirotacea</taxon>
        <taxon>Aspidochirotida</taxon>
        <taxon>Stichopodidae</taxon>
        <taxon>Apostichopus</taxon>
    </lineage>
</organism>
<dbReference type="CDD" id="cd00104">
    <property type="entry name" value="KAZAL_FS"/>
    <property type="match status" value="1"/>
</dbReference>
<reference evidence="2 3" key="1">
    <citation type="journal article" date="2017" name="PLoS Biol.">
        <title>The sea cucumber genome provides insights into morphological evolution and visceral regeneration.</title>
        <authorList>
            <person name="Zhang X."/>
            <person name="Sun L."/>
            <person name="Yuan J."/>
            <person name="Sun Y."/>
            <person name="Gao Y."/>
            <person name="Zhang L."/>
            <person name="Li S."/>
            <person name="Dai H."/>
            <person name="Hamel J.F."/>
            <person name="Liu C."/>
            <person name="Yu Y."/>
            <person name="Liu S."/>
            <person name="Lin W."/>
            <person name="Guo K."/>
            <person name="Jin S."/>
            <person name="Xu P."/>
            <person name="Storey K.B."/>
            <person name="Huan P."/>
            <person name="Zhang T."/>
            <person name="Zhou Y."/>
            <person name="Zhang J."/>
            <person name="Lin C."/>
            <person name="Li X."/>
            <person name="Xing L."/>
            <person name="Huo D."/>
            <person name="Sun M."/>
            <person name="Wang L."/>
            <person name="Mercier A."/>
            <person name="Li F."/>
            <person name="Yang H."/>
            <person name="Xiang J."/>
        </authorList>
    </citation>
    <scope>NUCLEOTIDE SEQUENCE [LARGE SCALE GENOMIC DNA]</scope>
    <source>
        <strain evidence="2">Shaxun</strain>
        <tissue evidence="2">Muscle</tissue>
    </source>
</reference>
<feature type="domain" description="Kazal-like" evidence="1">
    <location>
        <begin position="1"/>
        <end position="45"/>
    </location>
</feature>
<evidence type="ECO:0000313" key="3">
    <source>
        <dbReference type="Proteomes" id="UP000230750"/>
    </source>
</evidence>
<proteinExistence type="predicted"/>